<dbReference type="PANTHER" id="PTHR22893:SF91">
    <property type="entry name" value="NADPH DEHYDROGENASE 2-RELATED"/>
    <property type="match status" value="1"/>
</dbReference>
<dbReference type="PANTHER" id="PTHR22893">
    <property type="entry name" value="NADH OXIDOREDUCTASE-RELATED"/>
    <property type="match status" value="1"/>
</dbReference>
<dbReference type="Pfam" id="PF00724">
    <property type="entry name" value="Oxidored_FMN"/>
    <property type="match status" value="1"/>
</dbReference>
<dbReference type="RefSeq" id="WP_238234832.1">
    <property type="nucleotide sequence ID" value="NZ_BPQQ01000019.1"/>
</dbReference>
<evidence type="ECO:0000313" key="2">
    <source>
        <dbReference type="EMBL" id="GJD99949.1"/>
    </source>
</evidence>
<evidence type="ECO:0000259" key="1">
    <source>
        <dbReference type="Pfam" id="PF00724"/>
    </source>
</evidence>
<dbReference type="InterPro" id="IPR013785">
    <property type="entry name" value="Aldolase_TIM"/>
</dbReference>
<accession>A0ABQ4SBX8</accession>
<dbReference type="Gene3D" id="3.20.20.70">
    <property type="entry name" value="Aldolase class I"/>
    <property type="match status" value="1"/>
</dbReference>
<protein>
    <submittedName>
        <fullName evidence="2">N-ethylmaleimide reductase</fullName>
    </submittedName>
</protein>
<gene>
    <name evidence="2" type="primary">nemA_1</name>
    <name evidence="2" type="ORF">GMJLKIPL_1867</name>
</gene>
<dbReference type="InterPro" id="IPR001155">
    <property type="entry name" value="OxRdtase_FMN_N"/>
</dbReference>
<evidence type="ECO:0000313" key="3">
    <source>
        <dbReference type="Proteomes" id="UP001055153"/>
    </source>
</evidence>
<reference evidence="2" key="1">
    <citation type="journal article" date="2021" name="Front. Microbiol.">
        <title>Comprehensive Comparative Genomics and Phenotyping of Methylobacterium Species.</title>
        <authorList>
            <person name="Alessa O."/>
            <person name="Ogura Y."/>
            <person name="Fujitani Y."/>
            <person name="Takami H."/>
            <person name="Hayashi T."/>
            <person name="Sahin N."/>
            <person name="Tani A."/>
        </authorList>
    </citation>
    <scope>NUCLEOTIDE SEQUENCE</scope>
    <source>
        <strain evidence="2">DSM 17168</strain>
    </source>
</reference>
<name>A0ABQ4SBX8_9HYPH</name>
<dbReference type="Proteomes" id="UP001055153">
    <property type="component" value="Unassembled WGS sequence"/>
</dbReference>
<dbReference type="CDD" id="cd02933">
    <property type="entry name" value="OYE_like_FMN"/>
    <property type="match status" value="1"/>
</dbReference>
<comment type="caution">
    <text evidence="2">The sequence shown here is derived from an EMBL/GenBank/DDBJ whole genome shotgun (WGS) entry which is preliminary data.</text>
</comment>
<dbReference type="SUPFAM" id="SSF51395">
    <property type="entry name" value="FMN-linked oxidoreductases"/>
    <property type="match status" value="1"/>
</dbReference>
<keyword evidence="3" id="KW-1185">Reference proteome</keyword>
<sequence length="356" mass="37832">MTDIWTPIEVGHLALKNRLVMAPMTRSRAAPDGTPGPLAAAYYAQRAGLGLLVSEGTQPSDAGQGYIFTPGIYTDRHVAGWRAVTSAVHEAGSRLFIQLMHVGRVSHPDNTPGHALGVAPSAVAPNDQMFTLEGMKPIPEPRALTTDEIARTVEDFRHAARRAIEAGADGVEIHGANGYLVQQFFAPNANLRTDRYGGGIENRARFAVEVARAIAEEIGGERTGIRLSPGATLGSLDEGPEAPDLYRHLVGELDKLGLAYIHVMHLGNEALLADIRRLWSRALIVNRPGRAVQGVGSDIAAGRADLESYGQLVLSTPDFPARLKSGAAMNPADKATFYGGGAEGYTDYPVLSGEAA</sequence>
<organism evidence="2 3">
    <name type="scientific">Methylobacterium isbiliense</name>
    <dbReference type="NCBI Taxonomy" id="315478"/>
    <lineage>
        <taxon>Bacteria</taxon>
        <taxon>Pseudomonadati</taxon>
        <taxon>Pseudomonadota</taxon>
        <taxon>Alphaproteobacteria</taxon>
        <taxon>Hyphomicrobiales</taxon>
        <taxon>Methylobacteriaceae</taxon>
        <taxon>Methylobacterium</taxon>
    </lineage>
</organism>
<dbReference type="InterPro" id="IPR045247">
    <property type="entry name" value="Oye-like"/>
</dbReference>
<proteinExistence type="predicted"/>
<feature type="domain" description="NADH:flavin oxidoreductase/NADH oxidase N-terminal" evidence="1">
    <location>
        <begin position="4"/>
        <end position="328"/>
    </location>
</feature>
<dbReference type="EMBL" id="BPQQ01000019">
    <property type="protein sequence ID" value="GJD99949.1"/>
    <property type="molecule type" value="Genomic_DNA"/>
</dbReference>
<reference evidence="2" key="2">
    <citation type="submission" date="2021-08" db="EMBL/GenBank/DDBJ databases">
        <authorList>
            <person name="Tani A."/>
            <person name="Ola A."/>
            <person name="Ogura Y."/>
            <person name="Katsura K."/>
            <person name="Hayashi T."/>
        </authorList>
    </citation>
    <scope>NUCLEOTIDE SEQUENCE</scope>
    <source>
        <strain evidence="2">DSM 17168</strain>
    </source>
</reference>